<reference evidence="1" key="1">
    <citation type="submission" date="2019-04" db="EMBL/GenBank/DDBJ databases">
        <title>Microbes associate with the intestines of laboratory mice.</title>
        <authorList>
            <person name="Navarre W."/>
            <person name="Wong E."/>
            <person name="Huang K."/>
            <person name="Tropini C."/>
            <person name="Ng K."/>
            <person name="Yu B."/>
        </authorList>
    </citation>
    <scope>NUCLEOTIDE SEQUENCE</scope>
    <source>
        <strain evidence="1">NM73_A23</strain>
    </source>
</reference>
<proteinExistence type="predicted"/>
<evidence type="ECO:0000313" key="2">
    <source>
        <dbReference type="Proteomes" id="UP000308886"/>
    </source>
</evidence>
<sequence length="153" mass="18395">MENIWNEAQEKVHNGSTFRINLEKRDLVIDGKYIIKDGKYEGKLGYDTKFPVNALLAMVEEYYWEYLHSVPSARSEAKYRRYFRALPEHELSEEDMLYGQHRDITQLRLELFILIAIIQNTLIWDEFAKGKWFWQSKKHPSLVLLKQWIEINN</sequence>
<evidence type="ECO:0000313" key="1">
    <source>
        <dbReference type="EMBL" id="TGX82832.1"/>
    </source>
</evidence>
<accession>A0AC61QSF5</accession>
<dbReference type="EMBL" id="SRZC01000007">
    <property type="protein sequence ID" value="TGX82832.1"/>
    <property type="molecule type" value="Genomic_DNA"/>
</dbReference>
<keyword evidence="2" id="KW-1185">Reference proteome</keyword>
<organism evidence="1 2">
    <name type="scientific">Palleniella muris</name>
    <dbReference type="NCBI Taxonomy" id="3038145"/>
    <lineage>
        <taxon>Bacteria</taxon>
        <taxon>Pseudomonadati</taxon>
        <taxon>Bacteroidota</taxon>
        <taxon>Bacteroidia</taxon>
        <taxon>Bacteroidales</taxon>
        <taxon>Prevotellaceae</taxon>
        <taxon>Palleniella</taxon>
    </lineage>
</organism>
<gene>
    <name evidence="1" type="ORF">E5358_05700</name>
</gene>
<comment type="caution">
    <text evidence="1">The sequence shown here is derived from an EMBL/GenBank/DDBJ whole genome shotgun (WGS) entry which is preliminary data.</text>
</comment>
<name>A0AC61QSF5_9BACT</name>
<dbReference type="Proteomes" id="UP000308886">
    <property type="component" value="Unassembled WGS sequence"/>
</dbReference>
<protein>
    <submittedName>
        <fullName evidence="1">Uncharacterized protein</fullName>
    </submittedName>
</protein>